<evidence type="ECO:0000313" key="4">
    <source>
        <dbReference type="Proteomes" id="UP000317155"/>
    </source>
</evidence>
<feature type="transmembrane region" description="Helical" evidence="2">
    <location>
        <begin position="78"/>
        <end position="97"/>
    </location>
</feature>
<dbReference type="AlphaFoldDB" id="A0A550JBP5"/>
<feature type="region of interest" description="Disordered" evidence="1">
    <location>
        <begin position="1"/>
        <end position="21"/>
    </location>
</feature>
<feature type="transmembrane region" description="Helical" evidence="2">
    <location>
        <begin position="40"/>
        <end position="58"/>
    </location>
</feature>
<feature type="transmembrane region" description="Helical" evidence="2">
    <location>
        <begin position="132"/>
        <end position="151"/>
    </location>
</feature>
<gene>
    <name evidence="3" type="ORF">FL622_10930</name>
</gene>
<keyword evidence="2" id="KW-1133">Transmembrane helix</keyword>
<evidence type="ECO:0000256" key="2">
    <source>
        <dbReference type="SAM" id="Phobius"/>
    </source>
</evidence>
<keyword evidence="2" id="KW-0472">Membrane</keyword>
<sequence length="171" mass="19381">MTERSDPSGEQPTPSRLDRGPLREEVRREIRRLHQLSNRGLWGLAIFILISLGAQRNFNFLPTFSEGARAVLGAAPPVKLISIALVVYSFSALVLILSRMMGGTETYRGWSHLGYLSGFYFFYYYGETLPDNFWAVFAAGATILSLEYYAIWNSCSEAIRTEKELLKKLED</sequence>
<accession>A0A550JBP5</accession>
<protein>
    <submittedName>
        <fullName evidence="3">Menaquinol oxidoreductase</fullName>
    </submittedName>
</protein>
<evidence type="ECO:0000256" key="1">
    <source>
        <dbReference type="SAM" id="MobiDB-lite"/>
    </source>
</evidence>
<dbReference type="EMBL" id="VJVV01000007">
    <property type="protein sequence ID" value="TRO80597.1"/>
    <property type="molecule type" value="Genomic_DNA"/>
</dbReference>
<keyword evidence="4" id="KW-1185">Reference proteome</keyword>
<reference evidence="3 4" key="1">
    <citation type="submission" date="2019-07" db="EMBL/GenBank/DDBJ databases">
        <title>Insights of Desulfuromonas acetexigens electromicrobiology.</title>
        <authorList>
            <person name="Katuri K."/>
            <person name="Sapireddy V."/>
            <person name="Shaw D.R."/>
            <person name="Saikaly P."/>
        </authorList>
    </citation>
    <scope>NUCLEOTIDE SEQUENCE [LARGE SCALE GENOMIC DNA]</scope>
    <source>
        <strain evidence="3 4">2873</strain>
    </source>
</reference>
<evidence type="ECO:0000313" key="3">
    <source>
        <dbReference type="EMBL" id="TRO80597.1"/>
    </source>
</evidence>
<organism evidence="3 4">
    <name type="scientific">Trichloromonas acetexigens</name>
    <dbReference type="NCBI Taxonomy" id="38815"/>
    <lineage>
        <taxon>Bacteria</taxon>
        <taxon>Pseudomonadati</taxon>
        <taxon>Thermodesulfobacteriota</taxon>
        <taxon>Desulfuromonadia</taxon>
        <taxon>Desulfuromonadales</taxon>
        <taxon>Trichloromonadaceae</taxon>
        <taxon>Trichloromonas</taxon>
    </lineage>
</organism>
<keyword evidence="2" id="KW-0812">Transmembrane</keyword>
<name>A0A550JBP5_9BACT</name>
<comment type="caution">
    <text evidence="3">The sequence shown here is derived from an EMBL/GenBank/DDBJ whole genome shotgun (WGS) entry which is preliminary data.</text>
</comment>
<dbReference type="Proteomes" id="UP000317155">
    <property type="component" value="Unassembled WGS sequence"/>
</dbReference>
<feature type="transmembrane region" description="Helical" evidence="2">
    <location>
        <begin position="109"/>
        <end position="126"/>
    </location>
</feature>
<proteinExistence type="predicted"/>
<dbReference type="OrthoDB" id="5397017at2"/>
<dbReference type="RefSeq" id="WP_092058203.1">
    <property type="nucleotide sequence ID" value="NZ_FOJJ01000039.1"/>
</dbReference>